<reference evidence="1 2" key="1">
    <citation type="submission" date="2016-04" db="EMBL/GenBank/DDBJ databases">
        <title>A degradative enzymes factory behind the ericoid mycorrhizal symbiosis.</title>
        <authorList>
            <consortium name="DOE Joint Genome Institute"/>
            <person name="Martino E."/>
            <person name="Morin E."/>
            <person name="Grelet G."/>
            <person name="Kuo A."/>
            <person name="Kohler A."/>
            <person name="Daghino S."/>
            <person name="Barry K."/>
            <person name="Choi C."/>
            <person name="Cichocki N."/>
            <person name="Clum A."/>
            <person name="Copeland A."/>
            <person name="Hainaut M."/>
            <person name="Haridas S."/>
            <person name="Labutti K."/>
            <person name="Lindquist E."/>
            <person name="Lipzen A."/>
            <person name="Khouja H.-R."/>
            <person name="Murat C."/>
            <person name="Ohm R."/>
            <person name="Olson A."/>
            <person name="Spatafora J."/>
            <person name="Veneault-Fourrey C."/>
            <person name="Henrissat B."/>
            <person name="Grigoriev I."/>
            <person name="Martin F."/>
            <person name="Perotto S."/>
        </authorList>
    </citation>
    <scope>NUCLEOTIDE SEQUENCE [LARGE SCALE GENOMIC DNA]</scope>
    <source>
        <strain evidence="1 2">F</strain>
    </source>
</reference>
<sequence>MDGLSMWSPEKAWGPSAGSSRFTFVIMHLFDRRFFLSFTQQLSMLVTNTHLQYFEGSMAHHEPITKYSPKTTNPVAKDLTVFVGLVVSGVLDIGVLESAARELVEQWQMLGGTLIRTTKSFSLVSGDIVDFESRTINKTLQTYFPVDFHVEKSNIPTYKAQPQGNGADKCFHFDSFRPLNLLPKNLLTVRVTCLNDATLLGFRVPHHFCDGESVYHVIKAFRDIVAGQKIKTLINCPDVDQPLSLLLGKETKFPIHEFELDDAPYLHPRGKLLAGIGPWVHYVGYAISRMIGAKIGITQKSEEKLIHLPGALVEHWRTECQKELEQTIDQTIMRIPTLSKLDIITAWFLHTSLSRVPGDNGSLDLMYNFSYRFALPSSAPNEVYLKNTYYELRIHWPSLSSFQTATLASLALRIRTSVLLSKQPEIIKSNLEFQEQHITELVAPGGKDMRLGFLPFLSSWAAFEYNALDFSMGLKGGRKLGGDEGRVVFTLPRVALPLGIMVDPLAVVLKDGEGGYWLRANLSKMGWEGHLQ</sequence>
<evidence type="ECO:0000313" key="1">
    <source>
        <dbReference type="EMBL" id="PMD31654.1"/>
    </source>
</evidence>
<proteinExistence type="predicted"/>
<gene>
    <name evidence="1" type="ORF">L207DRAFT_190766</name>
</gene>
<name>A0A2J6QZF4_HYAVF</name>
<dbReference type="Gene3D" id="3.30.559.10">
    <property type="entry name" value="Chloramphenicol acetyltransferase-like domain"/>
    <property type="match status" value="2"/>
</dbReference>
<dbReference type="STRING" id="1149755.A0A2J6QZF4"/>
<keyword evidence="2" id="KW-1185">Reference proteome</keyword>
<protein>
    <recommendedName>
        <fullName evidence="3">Transferase family protein</fullName>
    </recommendedName>
</protein>
<dbReference type="AlphaFoldDB" id="A0A2J6QZF4"/>
<dbReference type="InterPro" id="IPR023213">
    <property type="entry name" value="CAT-like_dom_sf"/>
</dbReference>
<dbReference type="OrthoDB" id="21502at2759"/>
<organism evidence="1 2">
    <name type="scientific">Hyaloscypha variabilis (strain UAMH 11265 / GT02V1 / F)</name>
    <name type="common">Meliniomyces variabilis</name>
    <dbReference type="NCBI Taxonomy" id="1149755"/>
    <lineage>
        <taxon>Eukaryota</taxon>
        <taxon>Fungi</taxon>
        <taxon>Dikarya</taxon>
        <taxon>Ascomycota</taxon>
        <taxon>Pezizomycotina</taxon>
        <taxon>Leotiomycetes</taxon>
        <taxon>Helotiales</taxon>
        <taxon>Hyaloscyphaceae</taxon>
        <taxon>Hyaloscypha</taxon>
        <taxon>Hyaloscypha variabilis</taxon>
    </lineage>
</organism>
<accession>A0A2J6QZF4</accession>
<evidence type="ECO:0008006" key="3">
    <source>
        <dbReference type="Google" id="ProtNLM"/>
    </source>
</evidence>
<evidence type="ECO:0000313" key="2">
    <source>
        <dbReference type="Proteomes" id="UP000235786"/>
    </source>
</evidence>
<dbReference type="Proteomes" id="UP000235786">
    <property type="component" value="Unassembled WGS sequence"/>
</dbReference>
<dbReference type="EMBL" id="KZ613962">
    <property type="protein sequence ID" value="PMD31654.1"/>
    <property type="molecule type" value="Genomic_DNA"/>
</dbReference>